<feature type="transmembrane region" description="Helical" evidence="7">
    <location>
        <begin position="117"/>
        <end position="140"/>
    </location>
</feature>
<reference evidence="8" key="1">
    <citation type="submission" date="2025-08" db="UniProtKB">
        <authorList>
            <consortium name="RefSeq"/>
        </authorList>
    </citation>
    <scope>IDENTIFICATION</scope>
</reference>
<evidence type="ECO:0000256" key="7">
    <source>
        <dbReference type="SAM" id="Phobius"/>
    </source>
</evidence>
<dbReference type="PANTHER" id="PTHR31376">
    <property type="entry name" value="OS09G0467300 PROTEIN-RELATED"/>
    <property type="match status" value="1"/>
</dbReference>
<evidence type="ECO:0000256" key="1">
    <source>
        <dbReference type="ARBA" id="ARBA00004370"/>
    </source>
</evidence>
<dbReference type="Pfam" id="PF16913">
    <property type="entry name" value="PUNUT"/>
    <property type="match status" value="1"/>
</dbReference>
<keyword evidence="5 7" id="KW-1133">Transmembrane helix</keyword>
<dbReference type="RefSeq" id="XP_016459391.1">
    <property type="nucleotide sequence ID" value="XM_016603905.1"/>
</dbReference>
<evidence type="ECO:0000256" key="6">
    <source>
        <dbReference type="ARBA" id="ARBA00023136"/>
    </source>
</evidence>
<dbReference type="GO" id="GO:0015211">
    <property type="term" value="F:purine nucleoside transmembrane transporter activity"/>
    <property type="evidence" value="ECO:0007669"/>
    <property type="project" value="InterPro"/>
</dbReference>
<comment type="similarity">
    <text evidence="2">Belongs to the purine permeases (TC 2.A.7.14) family.</text>
</comment>
<dbReference type="OMA" id="INVTCIS"/>
<evidence type="ECO:0000256" key="3">
    <source>
        <dbReference type="ARBA" id="ARBA00022448"/>
    </source>
</evidence>
<dbReference type="PaxDb" id="4097-A0A1S3Z4S0"/>
<keyword evidence="4 7" id="KW-0812">Transmembrane</keyword>
<feature type="transmembrane region" description="Helical" evidence="7">
    <location>
        <begin position="85"/>
        <end position="105"/>
    </location>
</feature>
<evidence type="ECO:0000256" key="5">
    <source>
        <dbReference type="ARBA" id="ARBA00022989"/>
    </source>
</evidence>
<proteinExistence type="inferred from homology"/>
<dbReference type="OrthoDB" id="1865379at2759"/>
<gene>
    <name evidence="8" type="primary">LOC107782943</name>
</gene>
<protein>
    <submittedName>
        <fullName evidence="8">Purine permease 2-like</fullName>
    </submittedName>
</protein>
<evidence type="ECO:0000313" key="8">
    <source>
        <dbReference type="RefSeq" id="XP_016459391.1"/>
    </source>
</evidence>
<keyword evidence="6 7" id="KW-0472">Membrane</keyword>
<evidence type="ECO:0000256" key="4">
    <source>
        <dbReference type="ARBA" id="ARBA00022692"/>
    </source>
</evidence>
<dbReference type="STRING" id="4097.A0A1S3Z4S0"/>
<keyword evidence="3" id="KW-0813">Transport</keyword>
<accession>A0A1S3Z4S0</accession>
<dbReference type="PANTHER" id="PTHR31376:SF92">
    <property type="entry name" value="PURINE PERMEASE-RELATED"/>
    <property type="match status" value="1"/>
</dbReference>
<evidence type="ECO:0000256" key="2">
    <source>
        <dbReference type="ARBA" id="ARBA00006213"/>
    </source>
</evidence>
<feature type="transmembrane region" description="Helical" evidence="7">
    <location>
        <begin position="29"/>
        <end position="47"/>
    </location>
</feature>
<comment type="subcellular location">
    <subcellularLocation>
        <location evidence="1">Membrane</location>
    </subcellularLocation>
</comment>
<feature type="transmembrane region" description="Helical" evidence="7">
    <location>
        <begin position="160"/>
        <end position="178"/>
    </location>
</feature>
<dbReference type="AlphaFoldDB" id="A0A1S3Z4S0"/>
<dbReference type="GO" id="GO:0016020">
    <property type="term" value="C:membrane"/>
    <property type="evidence" value="ECO:0007669"/>
    <property type="project" value="UniProtKB-SubCell"/>
</dbReference>
<dbReference type="GO" id="GO:0005345">
    <property type="term" value="F:purine nucleobase transmembrane transporter activity"/>
    <property type="evidence" value="ECO:0007669"/>
    <property type="project" value="UniProtKB-ARBA"/>
</dbReference>
<sequence length="223" mass="23995">MFAIGNCGGPLILRLYFINGGQRLWLSSWLQTVACPIILIPLTISYFHRRKIEGPAAKVFFITRQELIGAAGVGIIAGLDVKQKLTVYSAFAVVLLIAGAATLALRLNGDQPAGESAVDYVLGFVTTLLGAVCFGLMLPLIELIYTKAKQAITYTTVLEIQMIIAISATGFCTVGMIINKDFQGSSAITVSPPMSSGCNVKKLKSRSLPLKAIQNFAFENRTF</sequence>
<dbReference type="KEGG" id="nta:107782943"/>
<name>A0A1S3Z4S0_TOBAC</name>
<dbReference type="InterPro" id="IPR030182">
    <property type="entry name" value="PUP_plant"/>
</dbReference>
<organism evidence="8">
    <name type="scientific">Nicotiana tabacum</name>
    <name type="common">Common tobacco</name>
    <dbReference type="NCBI Taxonomy" id="4097"/>
    <lineage>
        <taxon>Eukaryota</taxon>
        <taxon>Viridiplantae</taxon>
        <taxon>Streptophyta</taxon>
        <taxon>Embryophyta</taxon>
        <taxon>Tracheophyta</taxon>
        <taxon>Spermatophyta</taxon>
        <taxon>Magnoliopsida</taxon>
        <taxon>eudicotyledons</taxon>
        <taxon>Gunneridae</taxon>
        <taxon>Pentapetalae</taxon>
        <taxon>asterids</taxon>
        <taxon>lamiids</taxon>
        <taxon>Solanales</taxon>
        <taxon>Solanaceae</taxon>
        <taxon>Nicotianoideae</taxon>
        <taxon>Nicotianeae</taxon>
        <taxon>Nicotiana</taxon>
    </lineage>
</organism>